<proteinExistence type="predicted"/>
<evidence type="ECO:0008006" key="2">
    <source>
        <dbReference type="Google" id="ProtNLM"/>
    </source>
</evidence>
<dbReference type="AlphaFoldDB" id="A0A7Z1MIY9"/>
<sequence length="276" mass="32310">MSVKKQFLLSVTAVVATVSLSGCEGDIESLQNQPFSYINVDNEVIQYERSFTIEQAFNNRQICEEVNWETFEDSRERIIVQYQCDFKQLTNAVNTQVEDERSEKIEILTQEYKKLVKDMELKHSLEQRLEETAKIENLLKKLEAERPIKDRLVWLEHSERKMKKEFPQGLDPRIDEINNKYADIISPVKISEIYQWSTTPDETYIFSYNGFSTEMSDGTHVDCQIDLFDSLKSIYKDNNAISYMPLTKTILHWTQGINGLSNSDIIHLRDLKCKRT</sequence>
<dbReference type="PROSITE" id="PS51257">
    <property type="entry name" value="PROKAR_LIPOPROTEIN"/>
    <property type="match status" value="1"/>
</dbReference>
<protein>
    <recommendedName>
        <fullName evidence="2">Lipoprotein</fullName>
    </recommendedName>
</protein>
<reference evidence="1" key="2">
    <citation type="journal article" date="2018" name="Nature">
        <title>A major lineage of non-tailed dsDNA viruses as unrecognized killers of marine bacteria.</title>
        <authorList>
            <person name="Kauffman K.M."/>
            <person name="Hussain F.A."/>
            <person name="Yang J."/>
            <person name="Arevalo P."/>
            <person name="Brown J.M."/>
            <person name="Chang W.K."/>
            <person name="VanInsberghe D."/>
            <person name="Elsherbini J."/>
            <person name="Sharma R.S."/>
            <person name="Cutler M.B."/>
            <person name="Kelly L."/>
            <person name="Polz M.F."/>
        </authorList>
    </citation>
    <scope>NUCLEOTIDE SEQUENCE</scope>
    <source>
        <strain evidence="1">10N.222.46.E12</strain>
    </source>
</reference>
<comment type="caution">
    <text evidence="1">The sequence shown here is derived from an EMBL/GenBank/DDBJ whole genome shotgun (WGS) entry which is preliminary data.</text>
</comment>
<gene>
    <name evidence="1" type="ORF">BCS90_16930</name>
</gene>
<dbReference type="EMBL" id="MDBS01000026">
    <property type="protein sequence ID" value="PMP29540.1"/>
    <property type="molecule type" value="Genomic_DNA"/>
</dbReference>
<accession>A0A7Z1MIY9</accession>
<organism evidence="1">
    <name type="scientific">Vibrio cyclitrophicus</name>
    <dbReference type="NCBI Taxonomy" id="47951"/>
    <lineage>
        <taxon>Bacteria</taxon>
        <taxon>Pseudomonadati</taxon>
        <taxon>Pseudomonadota</taxon>
        <taxon>Gammaproteobacteria</taxon>
        <taxon>Vibrionales</taxon>
        <taxon>Vibrionaceae</taxon>
        <taxon>Vibrio</taxon>
    </lineage>
</organism>
<evidence type="ECO:0000313" key="1">
    <source>
        <dbReference type="EMBL" id="PMP29540.1"/>
    </source>
</evidence>
<name>A0A7Z1MIY9_9VIBR</name>
<reference evidence="1" key="1">
    <citation type="submission" date="2016-07" db="EMBL/GenBank/DDBJ databases">
        <authorList>
            <person name="Kauffman K."/>
            <person name="Arevalo P."/>
            <person name="Polz M.F."/>
        </authorList>
    </citation>
    <scope>NUCLEOTIDE SEQUENCE</scope>
    <source>
        <strain evidence="1">10N.222.46.E12</strain>
    </source>
</reference>
<dbReference type="RefSeq" id="WP_154723821.1">
    <property type="nucleotide sequence ID" value="NZ_CP170589.1"/>
</dbReference>